<reference evidence="9" key="1">
    <citation type="submission" date="2023-07" db="EMBL/GenBank/DDBJ databases">
        <title>Molecular identification of indigenous halophilic bacteria isolated from red sea cost, biodegradation of synthetic dyes and assessment of degraded metabolite toxicity.</title>
        <authorList>
            <person name="Chaieb K."/>
            <person name="Altayb H.N."/>
        </authorList>
    </citation>
    <scope>NUCLEOTIDE SEQUENCE [LARGE SCALE GENOMIC DNA]</scope>
    <source>
        <strain evidence="9">K20</strain>
    </source>
</reference>
<evidence type="ECO:0000313" key="8">
    <source>
        <dbReference type="EMBL" id="MCA2018544.1"/>
    </source>
</evidence>
<feature type="transmembrane region" description="Helical" evidence="7">
    <location>
        <begin position="6"/>
        <end position="22"/>
    </location>
</feature>
<keyword evidence="2" id="KW-0813">Transport</keyword>
<feature type="transmembrane region" description="Helical" evidence="7">
    <location>
        <begin position="64"/>
        <end position="85"/>
    </location>
</feature>
<dbReference type="Pfam" id="PF03547">
    <property type="entry name" value="Mem_trans"/>
    <property type="match status" value="2"/>
</dbReference>
<keyword evidence="5 7" id="KW-1133">Transmembrane helix</keyword>
<evidence type="ECO:0000256" key="5">
    <source>
        <dbReference type="ARBA" id="ARBA00022989"/>
    </source>
</evidence>
<name>A0ABS7YVR0_9VIBR</name>
<feature type="transmembrane region" description="Helical" evidence="7">
    <location>
        <begin position="272"/>
        <end position="293"/>
    </location>
</feature>
<evidence type="ECO:0000256" key="2">
    <source>
        <dbReference type="ARBA" id="ARBA00022448"/>
    </source>
</evidence>
<feature type="transmembrane region" description="Helical" evidence="7">
    <location>
        <begin position="242"/>
        <end position="260"/>
    </location>
</feature>
<keyword evidence="3" id="KW-1003">Cell membrane</keyword>
<keyword evidence="4 7" id="KW-0812">Transmembrane</keyword>
<feature type="transmembrane region" description="Helical" evidence="7">
    <location>
        <begin position="150"/>
        <end position="170"/>
    </location>
</feature>
<evidence type="ECO:0000256" key="7">
    <source>
        <dbReference type="SAM" id="Phobius"/>
    </source>
</evidence>
<dbReference type="RefSeq" id="WP_068717967.1">
    <property type="nucleotide sequence ID" value="NZ_AP014636.1"/>
</dbReference>
<evidence type="ECO:0000256" key="3">
    <source>
        <dbReference type="ARBA" id="ARBA00022475"/>
    </source>
</evidence>
<evidence type="ECO:0000256" key="1">
    <source>
        <dbReference type="ARBA" id="ARBA00004141"/>
    </source>
</evidence>
<evidence type="ECO:0000313" key="9">
    <source>
        <dbReference type="Proteomes" id="UP001199044"/>
    </source>
</evidence>
<evidence type="ECO:0000256" key="4">
    <source>
        <dbReference type="ARBA" id="ARBA00022692"/>
    </source>
</evidence>
<feature type="transmembrane region" description="Helical" evidence="7">
    <location>
        <begin position="176"/>
        <end position="195"/>
    </location>
</feature>
<feature type="transmembrane region" description="Helical" evidence="7">
    <location>
        <begin position="216"/>
        <end position="236"/>
    </location>
</feature>
<keyword evidence="6 7" id="KW-0472">Membrane</keyword>
<dbReference type="PANTHER" id="PTHR36838">
    <property type="entry name" value="AUXIN EFFLUX CARRIER FAMILY PROTEIN"/>
    <property type="match status" value="1"/>
</dbReference>
<feature type="transmembrane region" description="Helical" evidence="7">
    <location>
        <begin position="34"/>
        <end position="52"/>
    </location>
</feature>
<evidence type="ECO:0000256" key="6">
    <source>
        <dbReference type="ARBA" id="ARBA00023136"/>
    </source>
</evidence>
<dbReference type="Proteomes" id="UP001199044">
    <property type="component" value="Unassembled WGS sequence"/>
</dbReference>
<proteinExistence type="predicted"/>
<dbReference type="InterPro" id="IPR004776">
    <property type="entry name" value="Mem_transp_PIN-like"/>
</dbReference>
<comment type="subcellular location">
    <subcellularLocation>
        <location evidence="1">Membrane</location>
        <topology evidence="1">Multi-pass membrane protein</topology>
    </subcellularLocation>
</comment>
<protein>
    <submittedName>
        <fullName evidence="8">AEC family transporter</fullName>
    </submittedName>
</protein>
<keyword evidence="9" id="KW-1185">Reference proteome</keyword>
<sequence>MFAAFISAILPVMVIALVGAFLSKRTAYLDDPNLPKLVLNVGMPTLLLHSMLGTHIDFLGMGKLVLASVLALAAMVLVTLIVLKIMKLDRRYYLPILVNPNTGNLGIPIAYALLGSDGLAGAVIISSIIEISHFTLGIGMMSGTFNPRRLLANPPVIALIIGAIILGLGIPVPEFVVRIFDMLGSITVPIMLLMLGRSLAHMKVHEAHWGRLSLLALYRPALGFAMAFGAATLLGLSPLHMSNLLIACSMPVAVLNYIFATRFNGPVNEVAGLTFLTLPTAFIALIFIKMFFIGS</sequence>
<dbReference type="EMBL" id="JAIWIU010000181">
    <property type="protein sequence ID" value="MCA2018544.1"/>
    <property type="molecule type" value="Genomic_DNA"/>
</dbReference>
<gene>
    <name evidence="8" type="ORF">LDJ79_20685</name>
</gene>
<comment type="caution">
    <text evidence="8">The sequence shown here is derived from an EMBL/GenBank/DDBJ whole genome shotgun (WGS) entry which is preliminary data.</text>
</comment>
<organism evidence="8 9">
    <name type="scientific">Vibrio tritonius</name>
    <dbReference type="NCBI Taxonomy" id="1435069"/>
    <lineage>
        <taxon>Bacteria</taxon>
        <taxon>Pseudomonadati</taxon>
        <taxon>Pseudomonadota</taxon>
        <taxon>Gammaproteobacteria</taxon>
        <taxon>Vibrionales</taxon>
        <taxon>Vibrionaceae</taxon>
        <taxon>Vibrio</taxon>
    </lineage>
</organism>
<accession>A0ABS7YVR0</accession>
<dbReference type="PANTHER" id="PTHR36838:SF1">
    <property type="entry name" value="SLR1864 PROTEIN"/>
    <property type="match status" value="1"/>
</dbReference>